<dbReference type="OrthoDB" id="437457at2759"/>
<dbReference type="EMBL" id="GL876985">
    <property type="protein sequence ID" value="KLU92715.1"/>
    <property type="molecule type" value="Genomic_DNA"/>
</dbReference>
<sequence length="168" mass="17875">DLRLGADGNLDEDPGFESAQDAVLERLVRGVLVDRCGWNIDDVLLLGYGQGGSLALGLASRVRGGAEAAAAAAKFKGVISIGGPLPRSMVPTVSSRPKAATPVLLCRAKRSEGLDDDAVEFVKDEFDKVEVAVWENKAEDGMPASRDEMLPIMRFFAERLRDQGGFGG</sequence>
<reference evidence="1" key="1">
    <citation type="submission" date="2010-05" db="EMBL/GenBank/DDBJ databases">
        <title>The Genome Sequence of Magnaporthe poae strain ATCC 64411.</title>
        <authorList>
            <consortium name="The Broad Institute Genome Sequencing Platform"/>
            <consortium name="Broad Institute Genome Sequencing Center for Infectious Disease"/>
            <person name="Ma L.-J."/>
            <person name="Dead R."/>
            <person name="Young S."/>
            <person name="Zeng Q."/>
            <person name="Koehrsen M."/>
            <person name="Alvarado L."/>
            <person name="Berlin A."/>
            <person name="Chapman S.B."/>
            <person name="Chen Z."/>
            <person name="Freedman E."/>
            <person name="Gellesch M."/>
            <person name="Goldberg J."/>
            <person name="Griggs A."/>
            <person name="Gujja S."/>
            <person name="Heilman E.R."/>
            <person name="Heiman D."/>
            <person name="Hepburn T."/>
            <person name="Howarth C."/>
            <person name="Jen D."/>
            <person name="Larson L."/>
            <person name="Mehta T."/>
            <person name="Neiman D."/>
            <person name="Pearson M."/>
            <person name="Roberts A."/>
            <person name="Saif S."/>
            <person name="Shea T."/>
            <person name="Shenoy N."/>
            <person name="Sisk P."/>
            <person name="Stolte C."/>
            <person name="Sykes S."/>
            <person name="Walk T."/>
            <person name="White J."/>
            <person name="Yandava C."/>
            <person name="Haas B."/>
            <person name="Nusbaum C."/>
            <person name="Birren B."/>
        </authorList>
    </citation>
    <scope>NUCLEOTIDE SEQUENCE</scope>
    <source>
        <strain evidence="1">ATCC 64411</strain>
    </source>
</reference>
<gene>
    <name evidence="1" type="ORF">MAPG_11619</name>
</gene>
<proteinExistence type="predicted"/>
<feature type="non-terminal residue" evidence="1">
    <location>
        <position position="1"/>
    </location>
</feature>
<name>A0A0H2U8U0_MAGP6</name>
<dbReference type="SUPFAM" id="SSF53474">
    <property type="entry name" value="alpha/beta-Hydrolases"/>
    <property type="match status" value="1"/>
</dbReference>
<protein>
    <submittedName>
        <fullName evidence="1">Phospholipase/Carboxylesterase superfamily protein</fullName>
    </submittedName>
</protein>
<organism evidence="1">
    <name type="scientific">Magnaporthiopsis poae (strain ATCC 64411 / 73-15)</name>
    <name type="common">Kentucky bluegrass fungus</name>
    <name type="synonym">Magnaporthe poae</name>
    <dbReference type="NCBI Taxonomy" id="644358"/>
    <lineage>
        <taxon>Eukaryota</taxon>
        <taxon>Fungi</taxon>
        <taxon>Dikarya</taxon>
        <taxon>Ascomycota</taxon>
        <taxon>Pezizomycotina</taxon>
        <taxon>Sordariomycetes</taxon>
        <taxon>Sordariomycetidae</taxon>
        <taxon>Magnaporthales</taxon>
        <taxon>Magnaporthaceae</taxon>
        <taxon>Magnaporthiopsis</taxon>
    </lineage>
</organism>
<dbReference type="Gene3D" id="3.40.50.1820">
    <property type="entry name" value="alpha/beta hydrolase"/>
    <property type="match status" value="1"/>
</dbReference>
<dbReference type="InterPro" id="IPR029058">
    <property type="entry name" value="AB_hydrolase_fold"/>
</dbReference>
<dbReference type="VEuPathDB" id="FungiDB:MAPG_11619"/>
<reference evidence="1" key="2">
    <citation type="submission" date="2011-03" db="EMBL/GenBank/DDBJ databases">
        <title>Annotation of Magnaporthe poae ATCC 64411.</title>
        <authorList>
            <person name="Ma L.-J."/>
            <person name="Dead R."/>
            <person name="Young S.K."/>
            <person name="Zeng Q."/>
            <person name="Gargeya S."/>
            <person name="Fitzgerald M."/>
            <person name="Haas B."/>
            <person name="Abouelleil A."/>
            <person name="Alvarado L."/>
            <person name="Arachchi H.M."/>
            <person name="Berlin A."/>
            <person name="Brown A."/>
            <person name="Chapman S.B."/>
            <person name="Chen Z."/>
            <person name="Dunbar C."/>
            <person name="Freedman E."/>
            <person name="Gearin G."/>
            <person name="Gellesch M."/>
            <person name="Goldberg J."/>
            <person name="Griggs A."/>
            <person name="Gujja S."/>
            <person name="Heiman D."/>
            <person name="Howarth C."/>
            <person name="Larson L."/>
            <person name="Lui A."/>
            <person name="MacDonald P.J.P."/>
            <person name="Mehta T."/>
            <person name="Montmayeur A."/>
            <person name="Murphy C."/>
            <person name="Neiman D."/>
            <person name="Pearson M."/>
            <person name="Priest M."/>
            <person name="Roberts A."/>
            <person name="Saif S."/>
            <person name="Shea T."/>
            <person name="Shenoy N."/>
            <person name="Sisk P."/>
            <person name="Stolte C."/>
            <person name="Sykes S."/>
            <person name="Yandava C."/>
            <person name="Wortman J."/>
            <person name="Nusbaum C."/>
            <person name="Birren B."/>
        </authorList>
    </citation>
    <scope>NUCLEOTIDE SEQUENCE</scope>
    <source>
        <strain evidence="1">ATCC 64411</strain>
    </source>
</reference>
<accession>A0A0H2U8U0</accession>
<dbReference type="AlphaFoldDB" id="A0A0H2U8U0"/>
<evidence type="ECO:0000313" key="1">
    <source>
        <dbReference type="EMBL" id="KLU92715.1"/>
    </source>
</evidence>